<gene>
    <name evidence="1" type="ORF">LCGC14_2651670</name>
</gene>
<dbReference type="EMBL" id="LAZR01046001">
    <property type="protein sequence ID" value="KKK97547.1"/>
    <property type="molecule type" value="Genomic_DNA"/>
</dbReference>
<dbReference type="AlphaFoldDB" id="A0A0F8ZUN8"/>
<protein>
    <submittedName>
        <fullName evidence="1">Uncharacterized protein</fullName>
    </submittedName>
</protein>
<sequence length="69" mass="7404">MGVAEIITIITSVITGIAKVTKVTREALAKSLDEMARDVRDGGLIPEELLAKVEADGERLDKVRDGLPD</sequence>
<proteinExistence type="predicted"/>
<comment type="caution">
    <text evidence="1">The sequence shown here is derived from an EMBL/GenBank/DDBJ whole genome shotgun (WGS) entry which is preliminary data.</text>
</comment>
<name>A0A0F8ZUN8_9ZZZZ</name>
<evidence type="ECO:0000313" key="1">
    <source>
        <dbReference type="EMBL" id="KKK97547.1"/>
    </source>
</evidence>
<organism evidence="1">
    <name type="scientific">marine sediment metagenome</name>
    <dbReference type="NCBI Taxonomy" id="412755"/>
    <lineage>
        <taxon>unclassified sequences</taxon>
        <taxon>metagenomes</taxon>
        <taxon>ecological metagenomes</taxon>
    </lineage>
</organism>
<reference evidence="1" key="1">
    <citation type="journal article" date="2015" name="Nature">
        <title>Complex archaea that bridge the gap between prokaryotes and eukaryotes.</title>
        <authorList>
            <person name="Spang A."/>
            <person name="Saw J.H."/>
            <person name="Jorgensen S.L."/>
            <person name="Zaremba-Niedzwiedzka K."/>
            <person name="Martijn J."/>
            <person name="Lind A.E."/>
            <person name="van Eijk R."/>
            <person name="Schleper C."/>
            <person name="Guy L."/>
            <person name="Ettema T.J."/>
        </authorList>
    </citation>
    <scope>NUCLEOTIDE SEQUENCE</scope>
</reference>
<accession>A0A0F8ZUN8</accession>